<reference evidence="1" key="1">
    <citation type="submission" date="2023-03" db="EMBL/GenBank/DDBJ databases">
        <title>Massive genome expansion in bonnet fungi (Mycena s.s.) driven by repeated elements and novel gene families across ecological guilds.</title>
        <authorList>
            <consortium name="Lawrence Berkeley National Laboratory"/>
            <person name="Harder C.B."/>
            <person name="Miyauchi S."/>
            <person name="Viragh M."/>
            <person name="Kuo A."/>
            <person name="Thoen E."/>
            <person name="Andreopoulos B."/>
            <person name="Lu D."/>
            <person name="Skrede I."/>
            <person name="Drula E."/>
            <person name="Henrissat B."/>
            <person name="Morin E."/>
            <person name="Kohler A."/>
            <person name="Barry K."/>
            <person name="LaButti K."/>
            <person name="Morin E."/>
            <person name="Salamov A."/>
            <person name="Lipzen A."/>
            <person name="Mereny Z."/>
            <person name="Hegedus B."/>
            <person name="Baldrian P."/>
            <person name="Stursova M."/>
            <person name="Weitz H."/>
            <person name="Taylor A."/>
            <person name="Grigoriev I.V."/>
            <person name="Nagy L.G."/>
            <person name="Martin F."/>
            <person name="Kauserud H."/>
        </authorList>
    </citation>
    <scope>NUCLEOTIDE SEQUENCE</scope>
    <source>
        <strain evidence="1">CBHHK067</strain>
    </source>
</reference>
<organism evidence="1 2">
    <name type="scientific">Mycena rosella</name>
    <name type="common">Pink bonnet</name>
    <name type="synonym">Agaricus rosellus</name>
    <dbReference type="NCBI Taxonomy" id="1033263"/>
    <lineage>
        <taxon>Eukaryota</taxon>
        <taxon>Fungi</taxon>
        <taxon>Dikarya</taxon>
        <taxon>Basidiomycota</taxon>
        <taxon>Agaricomycotina</taxon>
        <taxon>Agaricomycetes</taxon>
        <taxon>Agaricomycetidae</taxon>
        <taxon>Agaricales</taxon>
        <taxon>Marasmiineae</taxon>
        <taxon>Mycenaceae</taxon>
        <taxon>Mycena</taxon>
    </lineage>
</organism>
<sequence>MWNFMMIRLVGRNRKRVNDGVQLEADSTIGAGGYLEHRERVAATAHAPIVVQIAGQFALYPKYTKDGERRVNEVENVARGGWEVVMMVPVRSSSIKKLGEVDAGHTKRMSTDGEAEKELEMILPAESGIWSVADLLYYHSERSTFISFEEGACLMGKSGDSEAKMFCLKSSKSESRIAGPELYG</sequence>
<comment type="caution">
    <text evidence="1">The sequence shown here is derived from an EMBL/GenBank/DDBJ whole genome shotgun (WGS) entry which is preliminary data.</text>
</comment>
<accession>A0AAD7D9G6</accession>
<name>A0AAD7D9G6_MYCRO</name>
<evidence type="ECO:0000313" key="1">
    <source>
        <dbReference type="EMBL" id="KAJ7686348.1"/>
    </source>
</evidence>
<gene>
    <name evidence="1" type="ORF">B0H17DRAFT_1181194</name>
</gene>
<dbReference type="Proteomes" id="UP001221757">
    <property type="component" value="Unassembled WGS sequence"/>
</dbReference>
<protein>
    <submittedName>
        <fullName evidence="1">Uncharacterized protein</fullName>
    </submittedName>
</protein>
<dbReference type="AlphaFoldDB" id="A0AAD7D9G6"/>
<keyword evidence="2" id="KW-1185">Reference proteome</keyword>
<proteinExistence type="predicted"/>
<dbReference type="EMBL" id="JARKIE010000096">
    <property type="protein sequence ID" value="KAJ7686348.1"/>
    <property type="molecule type" value="Genomic_DNA"/>
</dbReference>
<evidence type="ECO:0000313" key="2">
    <source>
        <dbReference type="Proteomes" id="UP001221757"/>
    </source>
</evidence>